<name>A0A0D8JTL6_COCIM</name>
<evidence type="ECO:0000313" key="1">
    <source>
        <dbReference type="EMBL" id="KJF60670.1"/>
    </source>
</evidence>
<dbReference type="InParanoid" id="A0A0D8JTL6"/>
<keyword evidence="2" id="KW-1185">Reference proteome</keyword>
<dbReference type="RefSeq" id="XP_004445455.1">
    <property type="nucleotide sequence ID" value="XM_004445398.1"/>
</dbReference>
<dbReference type="GeneID" id="24164745"/>
<gene>
    <name evidence="1" type="ORF">CIMG_13118</name>
</gene>
<reference evidence="2" key="1">
    <citation type="journal article" date="2009" name="Genome Res.">
        <title>Comparative genomic analyses of the human fungal pathogens Coccidioides and their relatives.</title>
        <authorList>
            <person name="Sharpton T.J."/>
            <person name="Stajich J.E."/>
            <person name="Rounsley S.D."/>
            <person name="Gardner M.J."/>
            <person name="Wortman J.R."/>
            <person name="Jordar V.S."/>
            <person name="Maiti R."/>
            <person name="Kodira C.D."/>
            <person name="Neafsey D.E."/>
            <person name="Zeng Q."/>
            <person name="Hung C.-Y."/>
            <person name="McMahan C."/>
            <person name="Muszewska A."/>
            <person name="Grynberg M."/>
            <person name="Mandel M.A."/>
            <person name="Kellner E.M."/>
            <person name="Barker B.M."/>
            <person name="Galgiani J.N."/>
            <person name="Orbach M.J."/>
            <person name="Kirkland T.N."/>
            <person name="Cole G.T."/>
            <person name="Henn M.R."/>
            <person name="Birren B.W."/>
            <person name="Taylor J.W."/>
        </authorList>
    </citation>
    <scope>NUCLEOTIDE SEQUENCE [LARGE SCALE GENOMIC DNA]</scope>
    <source>
        <strain evidence="2">RS</strain>
    </source>
</reference>
<dbReference type="VEuPathDB" id="FungiDB:CIMG_13118"/>
<proteinExistence type="predicted"/>
<dbReference type="KEGG" id="cim:CIMG_13118"/>
<dbReference type="Proteomes" id="UP000001261">
    <property type="component" value="Unassembled WGS sequence"/>
</dbReference>
<evidence type="ECO:0000313" key="2">
    <source>
        <dbReference type="Proteomes" id="UP000001261"/>
    </source>
</evidence>
<protein>
    <submittedName>
        <fullName evidence="1">Uncharacterized protein</fullName>
    </submittedName>
</protein>
<sequence length="135" mass="15775">MAQDHWWKAKASLGVYKPRGPISFLGAQVLWLFEDFGAHHLENNFQASRLCTYIGPLTWIYFAYHAWAANRSQTAISDLYPYFSLSREMRNFYAPISFGYIKEPRIDIQRRGDRTSSGLRCFRAKRRIALYGVVE</sequence>
<dbReference type="EMBL" id="GG704912">
    <property type="protein sequence ID" value="KJF60670.1"/>
    <property type="molecule type" value="Genomic_DNA"/>
</dbReference>
<dbReference type="AlphaFoldDB" id="A0A0D8JTL6"/>
<accession>A0A0D8JTL6</accession>
<organism evidence="1 2">
    <name type="scientific">Coccidioides immitis (strain RS)</name>
    <name type="common">Valley fever fungus</name>
    <dbReference type="NCBI Taxonomy" id="246410"/>
    <lineage>
        <taxon>Eukaryota</taxon>
        <taxon>Fungi</taxon>
        <taxon>Dikarya</taxon>
        <taxon>Ascomycota</taxon>
        <taxon>Pezizomycotina</taxon>
        <taxon>Eurotiomycetes</taxon>
        <taxon>Eurotiomycetidae</taxon>
        <taxon>Onygenales</taxon>
        <taxon>Onygenaceae</taxon>
        <taxon>Coccidioides</taxon>
    </lineage>
</organism>
<reference evidence="2" key="2">
    <citation type="journal article" date="2010" name="Genome Res.">
        <title>Population genomic sequencing of Coccidioides fungi reveals recent hybridization and transposon control.</title>
        <authorList>
            <person name="Neafsey D.E."/>
            <person name="Barker B.M."/>
            <person name="Sharpton T.J."/>
            <person name="Stajich J.E."/>
            <person name="Park D.J."/>
            <person name="Whiston E."/>
            <person name="Hung C.-Y."/>
            <person name="McMahan C."/>
            <person name="White J."/>
            <person name="Sykes S."/>
            <person name="Heiman D."/>
            <person name="Young S."/>
            <person name="Zeng Q."/>
            <person name="Abouelleil A."/>
            <person name="Aftuck L."/>
            <person name="Bessette D."/>
            <person name="Brown A."/>
            <person name="FitzGerald M."/>
            <person name="Lui A."/>
            <person name="Macdonald J.P."/>
            <person name="Priest M."/>
            <person name="Orbach M.J."/>
            <person name="Galgiani J.N."/>
            <person name="Kirkland T.N."/>
            <person name="Cole G.T."/>
            <person name="Birren B.W."/>
            <person name="Henn M.R."/>
            <person name="Taylor J.W."/>
            <person name="Rounsley S.D."/>
        </authorList>
    </citation>
    <scope>GENOME REANNOTATION</scope>
    <source>
        <strain evidence="2">RS</strain>
    </source>
</reference>